<reference evidence="10 11" key="1">
    <citation type="journal article" date="2016" name="Nat. Biotechnol.">
        <title>Measurement of bacterial replication rates in microbial communities.</title>
        <authorList>
            <person name="Brown C.T."/>
            <person name="Olm M.R."/>
            <person name="Thomas B.C."/>
            <person name="Banfield J.F."/>
        </authorList>
    </citation>
    <scope>NUCLEOTIDE SEQUENCE [LARGE SCALE GENOMIC DNA]</scope>
    <source>
        <strain evidence="10">CAG:67_53_122</strain>
    </source>
</reference>
<evidence type="ECO:0000313" key="10">
    <source>
        <dbReference type="EMBL" id="OKY94678.1"/>
    </source>
</evidence>
<organism evidence="10 11">
    <name type="scientific">Alistipes putredinis</name>
    <dbReference type="NCBI Taxonomy" id="28117"/>
    <lineage>
        <taxon>Bacteria</taxon>
        <taxon>Pseudomonadati</taxon>
        <taxon>Bacteroidota</taxon>
        <taxon>Bacteroidia</taxon>
        <taxon>Bacteroidales</taxon>
        <taxon>Rikenellaceae</taxon>
        <taxon>Alistipes</taxon>
    </lineage>
</organism>
<dbReference type="RefSeq" id="WP_004328273.1">
    <property type="nucleotide sequence ID" value="NZ_BAAFKT010000014.1"/>
</dbReference>
<dbReference type="PANTHER" id="PTHR21299:SF2">
    <property type="entry name" value="CYTIDYLATE KINASE"/>
    <property type="match status" value="1"/>
</dbReference>
<dbReference type="InterPro" id="IPR003136">
    <property type="entry name" value="Cytidylate_kin"/>
</dbReference>
<evidence type="ECO:0000313" key="11">
    <source>
        <dbReference type="Proteomes" id="UP000187417"/>
    </source>
</evidence>
<dbReference type="GO" id="GO:0036430">
    <property type="term" value="F:CMP kinase activity"/>
    <property type="evidence" value="ECO:0007669"/>
    <property type="project" value="RHEA"/>
</dbReference>
<dbReference type="GO" id="GO:0005829">
    <property type="term" value="C:cytosol"/>
    <property type="evidence" value="ECO:0007669"/>
    <property type="project" value="TreeGrafter"/>
</dbReference>
<feature type="binding site" evidence="8">
    <location>
        <begin position="15"/>
        <end position="23"/>
    </location>
    <ligand>
        <name>ATP</name>
        <dbReference type="ChEBI" id="CHEBI:30616"/>
    </ligand>
</feature>
<dbReference type="Proteomes" id="UP000187417">
    <property type="component" value="Unassembled WGS sequence"/>
</dbReference>
<comment type="catalytic activity">
    <reaction evidence="7 8">
        <text>CMP + ATP = CDP + ADP</text>
        <dbReference type="Rhea" id="RHEA:11600"/>
        <dbReference type="ChEBI" id="CHEBI:30616"/>
        <dbReference type="ChEBI" id="CHEBI:58069"/>
        <dbReference type="ChEBI" id="CHEBI:60377"/>
        <dbReference type="ChEBI" id="CHEBI:456216"/>
        <dbReference type="EC" id="2.7.4.25"/>
    </reaction>
</comment>
<dbReference type="GO" id="GO:0036431">
    <property type="term" value="F:dCMP kinase activity"/>
    <property type="evidence" value="ECO:0007669"/>
    <property type="project" value="InterPro"/>
</dbReference>
<evidence type="ECO:0000256" key="6">
    <source>
        <dbReference type="ARBA" id="ARBA00047615"/>
    </source>
</evidence>
<keyword evidence="2 8" id="KW-0808">Transferase</keyword>
<evidence type="ECO:0000256" key="4">
    <source>
        <dbReference type="ARBA" id="ARBA00022777"/>
    </source>
</evidence>
<comment type="subcellular location">
    <subcellularLocation>
        <location evidence="8">Cytoplasm</location>
    </subcellularLocation>
</comment>
<keyword evidence="8" id="KW-0963">Cytoplasm</keyword>
<evidence type="ECO:0000259" key="9">
    <source>
        <dbReference type="Pfam" id="PF02224"/>
    </source>
</evidence>
<comment type="caution">
    <text evidence="10">The sequence shown here is derived from an EMBL/GenBank/DDBJ whole genome shotgun (WGS) entry which is preliminary data.</text>
</comment>
<keyword evidence="5 8" id="KW-0067">ATP-binding</keyword>
<gene>
    <name evidence="8" type="primary">cmk</name>
    <name evidence="10" type="ORF">BHV66_04855</name>
</gene>
<dbReference type="InterPro" id="IPR027417">
    <property type="entry name" value="P-loop_NTPase"/>
</dbReference>
<dbReference type="EC" id="2.7.4.25" evidence="8"/>
<sequence length="235" mass="26264">MECSKPKKIIIAIDGFSSCGKSTFAKTIAAKLGYIFIDTGAMYRAVTLYALEHGAIVSGIVDEEKVIALLDDISIDFRFNPERGASDIYVNGDRAEGRIRTIEVSNCVSRVSSIRQVREKLVAMQQAMGRQRGVVMDGRDIGTVVFPNAEMKIFMTADPEVRARRRYDELLAKGDSVSLEEIRANIVARDKADMTRAISPLRQADDAVVLDNSHMTVEEQMTWFMERFDRIACGR</sequence>
<protein>
    <recommendedName>
        <fullName evidence="8">Cytidylate kinase</fullName>
        <shortName evidence="8">CK</shortName>
        <ecNumber evidence="8">2.7.4.25</ecNumber>
    </recommendedName>
    <alternativeName>
        <fullName evidence="8">Cytidine monophosphate kinase</fullName>
        <shortName evidence="8">CMP kinase</shortName>
    </alternativeName>
</protein>
<dbReference type="NCBIfam" id="TIGR00017">
    <property type="entry name" value="cmk"/>
    <property type="match status" value="1"/>
</dbReference>
<dbReference type="CDD" id="cd02020">
    <property type="entry name" value="CMPK"/>
    <property type="match status" value="1"/>
</dbReference>
<comment type="similarity">
    <text evidence="1 8">Belongs to the cytidylate kinase family. Type 1 subfamily.</text>
</comment>
<dbReference type="EMBL" id="MNQH01000025">
    <property type="protein sequence ID" value="OKY94678.1"/>
    <property type="molecule type" value="Genomic_DNA"/>
</dbReference>
<dbReference type="STRING" id="28117.BHV66_04855"/>
<dbReference type="GO" id="GO:0005524">
    <property type="term" value="F:ATP binding"/>
    <property type="evidence" value="ECO:0007669"/>
    <property type="project" value="UniProtKB-UniRule"/>
</dbReference>
<keyword evidence="3 8" id="KW-0547">Nucleotide-binding</keyword>
<dbReference type="GO" id="GO:0006220">
    <property type="term" value="P:pyrimidine nucleotide metabolic process"/>
    <property type="evidence" value="ECO:0007669"/>
    <property type="project" value="UniProtKB-UniRule"/>
</dbReference>
<accession>A0A1Q6F778</accession>
<dbReference type="Gene3D" id="3.40.50.300">
    <property type="entry name" value="P-loop containing nucleotide triphosphate hydrolases"/>
    <property type="match status" value="1"/>
</dbReference>
<keyword evidence="4 8" id="KW-0418">Kinase</keyword>
<evidence type="ECO:0000256" key="1">
    <source>
        <dbReference type="ARBA" id="ARBA00009427"/>
    </source>
</evidence>
<name>A0A1Q6F778_9BACT</name>
<evidence type="ECO:0000256" key="7">
    <source>
        <dbReference type="ARBA" id="ARBA00048478"/>
    </source>
</evidence>
<evidence type="ECO:0000256" key="8">
    <source>
        <dbReference type="HAMAP-Rule" id="MF_00238"/>
    </source>
</evidence>
<evidence type="ECO:0000256" key="3">
    <source>
        <dbReference type="ARBA" id="ARBA00022741"/>
    </source>
</evidence>
<dbReference type="AlphaFoldDB" id="A0A1Q6F778"/>
<feature type="domain" description="Cytidylate kinase" evidence="9">
    <location>
        <begin position="11"/>
        <end position="222"/>
    </location>
</feature>
<evidence type="ECO:0000256" key="5">
    <source>
        <dbReference type="ARBA" id="ARBA00022840"/>
    </source>
</evidence>
<dbReference type="HAMAP" id="MF_00238">
    <property type="entry name" value="Cytidyl_kinase_type1"/>
    <property type="match status" value="1"/>
</dbReference>
<evidence type="ECO:0000256" key="2">
    <source>
        <dbReference type="ARBA" id="ARBA00022679"/>
    </source>
</evidence>
<proteinExistence type="inferred from homology"/>
<dbReference type="SUPFAM" id="SSF52540">
    <property type="entry name" value="P-loop containing nucleoside triphosphate hydrolases"/>
    <property type="match status" value="1"/>
</dbReference>
<dbReference type="InterPro" id="IPR011994">
    <property type="entry name" value="Cytidylate_kinase_dom"/>
</dbReference>
<comment type="catalytic activity">
    <reaction evidence="6 8">
        <text>dCMP + ATP = dCDP + ADP</text>
        <dbReference type="Rhea" id="RHEA:25094"/>
        <dbReference type="ChEBI" id="CHEBI:30616"/>
        <dbReference type="ChEBI" id="CHEBI:57566"/>
        <dbReference type="ChEBI" id="CHEBI:58593"/>
        <dbReference type="ChEBI" id="CHEBI:456216"/>
        <dbReference type="EC" id="2.7.4.25"/>
    </reaction>
</comment>
<dbReference type="GeneID" id="73802698"/>
<dbReference type="GO" id="GO:0015949">
    <property type="term" value="P:nucleobase-containing small molecule interconversion"/>
    <property type="evidence" value="ECO:0007669"/>
    <property type="project" value="TreeGrafter"/>
</dbReference>
<dbReference type="PANTHER" id="PTHR21299">
    <property type="entry name" value="CYTIDYLATE KINASE/PANTOATE-BETA-ALANINE LIGASE"/>
    <property type="match status" value="1"/>
</dbReference>
<dbReference type="Pfam" id="PF02224">
    <property type="entry name" value="Cytidylate_kin"/>
    <property type="match status" value="1"/>
</dbReference>